<evidence type="ECO:0000313" key="2">
    <source>
        <dbReference type="Proteomes" id="UP000231279"/>
    </source>
</evidence>
<sequence>MASSMVAENWDYADGHDGSESLELSQINQNLLMSLLDETQIDDCDDERLINVIRSLEAEIDFDGQHAIDNAMWESDLVDCQSSNDELNGQDRSLPHDNLDLHWMDMETIPSSPSGAMGNWYMDHNGQGIMGSGNEFGGAKNYSNFWNGTPLEEQDYGSLWHETNVIASD</sequence>
<evidence type="ECO:0000313" key="1">
    <source>
        <dbReference type="EMBL" id="PIN16645.1"/>
    </source>
</evidence>
<proteinExistence type="predicted"/>
<dbReference type="Proteomes" id="UP000231279">
    <property type="component" value="Unassembled WGS sequence"/>
</dbReference>
<dbReference type="OrthoDB" id="691231at2759"/>
<name>A0A2G9HGK4_9LAMI</name>
<organism evidence="1 2">
    <name type="scientific">Handroanthus impetiginosus</name>
    <dbReference type="NCBI Taxonomy" id="429701"/>
    <lineage>
        <taxon>Eukaryota</taxon>
        <taxon>Viridiplantae</taxon>
        <taxon>Streptophyta</taxon>
        <taxon>Embryophyta</taxon>
        <taxon>Tracheophyta</taxon>
        <taxon>Spermatophyta</taxon>
        <taxon>Magnoliopsida</taxon>
        <taxon>eudicotyledons</taxon>
        <taxon>Gunneridae</taxon>
        <taxon>Pentapetalae</taxon>
        <taxon>asterids</taxon>
        <taxon>lamiids</taxon>
        <taxon>Lamiales</taxon>
        <taxon>Bignoniaceae</taxon>
        <taxon>Crescentiina</taxon>
        <taxon>Tabebuia alliance</taxon>
        <taxon>Handroanthus</taxon>
    </lineage>
</organism>
<dbReference type="STRING" id="429701.A0A2G9HGK4"/>
<accession>A0A2G9HGK4</accession>
<dbReference type="PANTHER" id="PTHR37611:SF2">
    <property type="entry name" value="VIRUS-SPECIFIC-SIGNALING-PATHWAY REGULATED PROTEIN-RELATED"/>
    <property type="match status" value="1"/>
</dbReference>
<dbReference type="AlphaFoldDB" id="A0A2G9HGK4"/>
<dbReference type="EMBL" id="NKXS01001824">
    <property type="protein sequence ID" value="PIN16645.1"/>
    <property type="molecule type" value="Genomic_DNA"/>
</dbReference>
<keyword evidence="2" id="KW-1185">Reference proteome</keyword>
<comment type="caution">
    <text evidence="1">The sequence shown here is derived from an EMBL/GenBank/DDBJ whole genome shotgun (WGS) entry which is preliminary data.</text>
</comment>
<dbReference type="PANTHER" id="PTHR37611">
    <property type="entry name" value="VIRUS-SPECIFIC-SIGNALING-PATHWAY REGULATED PROTEIN-RELATED"/>
    <property type="match status" value="1"/>
</dbReference>
<protein>
    <submittedName>
        <fullName evidence="1">Uncharacterized protein</fullName>
    </submittedName>
</protein>
<gene>
    <name evidence="1" type="ORF">CDL12_10703</name>
</gene>
<reference evidence="2" key="1">
    <citation type="journal article" date="2018" name="Gigascience">
        <title>Genome assembly of the Pink Ipe (Handroanthus impetiginosus, Bignoniaceae), a highly valued, ecologically keystone Neotropical timber forest tree.</title>
        <authorList>
            <person name="Silva-Junior O.B."/>
            <person name="Grattapaglia D."/>
            <person name="Novaes E."/>
            <person name="Collevatti R.G."/>
        </authorList>
    </citation>
    <scope>NUCLEOTIDE SEQUENCE [LARGE SCALE GENOMIC DNA]</scope>
    <source>
        <strain evidence="2">cv. UFG-1</strain>
    </source>
</reference>